<dbReference type="AlphaFoldDB" id="A0A381Z4G1"/>
<sequence length="319" mass="33473">MIKIINLNKSLKWAVTSLLVISLQGILFADDNDKVGSVAFKFLNIQTDARTAALGGTAAQASGAGALFSNPAGLAGSAMGLSAGMSQWLVETSITSFGFALPMAGGVVGLGFVNVDYGDMMRSGWGEESGQFIFQPNQNGAFTAADMSIQLSYGKSFTDKFSIGGSAKMISQNIDDVDLSGTAFDIGMQFDTDYNGIRLGAVISNFGPDVESQTPSGGYAEHPSMSLPMTFSFGVIGEAMPGLNAGLNVLKQADMAQQFIVNAEYNISVAAMRFSYNLNNPEQDLSVGAGVNVAGINADVTMSMTKHLDNVMRMSIGYS</sequence>
<organism evidence="1">
    <name type="scientific">marine metagenome</name>
    <dbReference type="NCBI Taxonomy" id="408172"/>
    <lineage>
        <taxon>unclassified sequences</taxon>
        <taxon>metagenomes</taxon>
        <taxon>ecological metagenomes</taxon>
    </lineage>
</organism>
<evidence type="ECO:0000313" key="1">
    <source>
        <dbReference type="EMBL" id="SVA84069.1"/>
    </source>
</evidence>
<name>A0A381Z4G1_9ZZZZ</name>
<protein>
    <recommendedName>
        <fullName evidence="2">PorV/PorQ family protein</fullName>
    </recommendedName>
</protein>
<gene>
    <name evidence="1" type="ORF">METZ01_LOCUS136923</name>
</gene>
<dbReference type="EMBL" id="UINC01019892">
    <property type="protein sequence ID" value="SVA84069.1"/>
    <property type="molecule type" value="Genomic_DNA"/>
</dbReference>
<dbReference type="Gene3D" id="2.40.160.60">
    <property type="entry name" value="Outer membrane protein transport protein (OMPP1/FadL/TodX)"/>
    <property type="match status" value="1"/>
</dbReference>
<evidence type="ECO:0008006" key="2">
    <source>
        <dbReference type="Google" id="ProtNLM"/>
    </source>
</evidence>
<feature type="non-terminal residue" evidence="1">
    <location>
        <position position="319"/>
    </location>
</feature>
<proteinExistence type="predicted"/>
<reference evidence="1" key="1">
    <citation type="submission" date="2018-05" db="EMBL/GenBank/DDBJ databases">
        <authorList>
            <person name="Lanie J.A."/>
            <person name="Ng W.-L."/>
            <person name="Kazmierczak K.M."/>
            <person name="Andrzejewski T.M."/>
            <person name="Davidsen T.M."/>
            <person name="Wayne K.J."/>
            <person name="Tettelin H."/>
            <person name="Glass J.I."/>
            <person name="Rusch D."/>
            <person name="Podicherti R."/>
            <person name="Tsui H.-C.T."/>
            <person name="Winkler M.E."/>
        </authorList>
    </citation>
    <scope>NUCLEOTIDE SEQUENCE</scope>
</reference>
<dbReference type="NCBIfam" id="NF033709">
    <property type="entry name" value="PorV_fam"/>
    <property type="match status" value="1"/>
</dbReference>
<accession>A0A381Z4G1</accession>